<feature type="domain" description="P-type ATPase A" evidence="9">
    <location>
        <begin position="114"/>
        <end position="214"/>
    </location>
</feature>
<dbReference type="PANTHER" id="PTHR48085">
    <property type="entry name" value="CADMIUM/ZINC-TRANSPORTING ATPASE HMA2-RELATED"/>
    <property type="match status" value="1"/>
</dbReference>
<dbReference type="InterPro" id="IPR036412">
    <property type="entry name" value="HAD-like_sf"/>
</dbReference>
<keyword evidence="8" id="KW-0547">Nucleotide-binding</keyword>
<dbReference type="CDD" id="cd02079">
    <property type="entry name" value="P-type_ATPase_HM"/>
    <property type="match status" value="1"/>
</dbReference>
<dbReference type="InterPro" id="IPR008250">
    <property type="entry name" value="ATPase_P-typ_transduc_dom_A_sf"/>
</dbReference>
<dbReference type="PROSITE" id="PS00154">
    <property type="entry name" value="ATPASE_E1_E2"/>
    <property type="match status" value="1"/>
</dbReference>
<comment type="similarity">
    <text evidence="2 8">Belongs to the cation transport ATPase (P-type) (TC 3.A.3) family. Type IB subfamily.</text>
</comment>
<keyword evidence="7 8" id="KW-0472">Membrane</keyword>
<feature type="transmembrane region" description="Helical" evidence="8">
    <location>
        <begin position="254"/>
        <end position="280"/>
    </location>
</feature>
<dbReference type="InterPro" id="IPR059000">
    <property type="entry name" value="ATPase_P-type_domA"/>
</dbReference>
<evidence type="ECO:0000256" key="5">
    <source>
        <dbReference type="ARBA" id="ARBA00022967"/>
    </source>
</evidence>
<feature type="transmembrane region" description="Helical" evidence="8">
    <location>
        <begin position="29"/>
        <end position="46"/>
    </location>
</feature>
<keyword evidence="6 8" id="KW-1133">Transmembrane helix</keyword>
<keyword evidence="4 8" id="KW-0479">Metal-binding</keyword>
<dbReference type="InterPro" id="IPR044492">
    <property type="entry name" value="P_typ_ATPase_HD_dom"/>
</dbReference>
<organism evidence="10 11">
    <name type="scientific">Paracholeplasma vituli</name>
    <dbReference type="NCBI Taxonomy" id="69473"/>
    <lineage>
        <taxon>Bacteria</taxon>
        <taxon>Bacillati</taxon>
        <taxon>Mycoplasmatota</taxon>
        <taxon>Mollicutes</taxon>
        <taxon>Acholeplasmatales</taxon>
        <taxon>Acholeplasmataceae</taxon>
        <taxon>Paracholeplasma</taxon>
    </lineage>
</organism>
<dbReference type="InterPro" id="IPR001757">
    <property type="entry name" value="P_typ_ATPase"/>
</dbReference>
<dbReference type="NCBIfam" id="TIGR01494">
    <property type="entry name" value="ATPase_P-type"/>
    <property type="match status" value="1"/>
</dbReference>
<dbReference type="InterPro" id="IPR023298">
    <property type="entry name" value="ATPase_P-typ_TM_dom_sf"/>
</dbReference>
<dbReference type="PANTHER" id="PTHR48085:SF5">
    <property type="entry name" value="CADMIUM_ZINC-TRANSPORTING ATPASE HMA4-RELATED"/>
    <property type="match status" value="1"/>
</dbReference>
<dbReference type="NCBIfam" id="TIGR01511">
    <property type="entry name" value="ATPase-IB1_Cu"/>
    <property type="match status" value="1"/>
</dbReference>
<keyword evidence="8" id="KW-0067">ATP-binding</keyword>
<sequence>MKHLKKHTYTYGITILFVGSLVLNEVAKTHFISIFVMTLLSLLAGFKIFKQAFIDLKYRIIGIDLLVSIAVISAFIIGDYFEAAAVTYLFTMGHILEKHSLEKTRSALKALMDLKPQTARRILNNQEAIIPLEALSIDDLLLVKPGEKIPADGKIIEGEVYIDEQMMTGESMPVLKTVGDSVFGSTLLKSGYIKMRTTHIGEDTTLSRIIHMVEEAQDKKAKTEKFMDNFSKYYTPLVVLIAIVMFVLTKNIRLAVTVLVIACPGALVIATPVSFVAGIGNGAKKGILFKGGDSIERLAKSTVVFFDKTGTLTEGKPSVTQMKTFGIDPQEAIKIAAIGESYSEHPLSIAILDFAKKNGINTVDEPLKPTMLIGKGIQFGYNEVKYQIGNEKWINVKEKSVQTELDSFLNQGLTTIILAEEDKILALFGIQDTLREKAVSTIDSLKALGIKETIMLTGDHERVARAVKETLHLDHYHAGLLPEDKSNIIKSYTHEHTLFVGDGINDALALTYADASVAMGGLGKDLAMETADVVLLSEDISKLTQAIKISRKVKSNMIQNITFALLVVFALMIGVLFNQVTMSIGMLVHELSVLLVLINAMRLLKYDLGGTHVEGKRKQLYRNSTNL</sequence>
<evidence type="ECO:0000256" key="7">
    <source>
        <dbReference type="ARBA" id="ARBA00023136"/>
    </source>
</evidence>
<dbReference type="InterPro" id="IPR023214">
    <property type="entry name" value="HAD_sf"/>
</dbReference>
<evidence type="ECO:0000259" key="9">
    <source>
        <dbReference type="Pfam" id="PF00122"/>
    </source>
</evidence>
<reference evidence="11" key="1">
    <citation type="submission" date="2023-07" db="EMBL/GenBank/DDBJ databases">
        <title>Novel Mycoplasma species identified in domestic and wild animals.</title>
        <authorList>
            <person name="Volokhov D.V."/>
            <person name="Furtak V.A."/>
            <person name="Zagorodnyaya T.A."/>
        </authorList>
    </citation>
    <scope>NUCLEOTIDE SEQUENCE [LARGE SCALE GENOMIC DNA]</scope>
    <source>
        <strain evidence="11">92-19</strain>
    </source>
</reference>
<dbReference type="PRINTS" id="PR00941">
    <property type="entry name" value="CDATPASE"/>
</dbReference>
<feature type="transmembrane region" description="Helical" evidence="8">
    <location>
        <begin position="7"/>
        <end position="23"/>
    </location>
</feature>
<comment type="caution">
    <text evidence="10">The sequence shown here is derived from an EMBL/GenBank/DDBJ whole genome shotgun (WGS) entry which is preliminary data.</text>
</comment>
<evidence type="ECO:0000256" key="3">
    <source>
        <dbReference type="ARBA" id="ARBA00022692"/>
    </source>
</evidence>
<dbReference type="Proteomes" id="UP001209076">
    <property type="component" value="Unassembled WGS sequence"/>
</dbReference>
<evidence type="ECO:0000256" key="6">
    <source>
        <dbReference type="ARBA" id="ARBA00022989"/>
    </source>
</evidence>
<dbReference type="NCBIfam" id="TIGR01525">
    <property type="entry name" value="ATPase-IB_hvy"/>
    <property type="match status" value="1"/>
</dbReference>
<evidence type="ECO:0000313" key="10">
    <source>
        <dbReference type="EMBL" id="MCU0105092.1"/>
    </source>
</evidence>
<accession>A0ABT2PZC6</accession>
<dbReference type="Gene3D" id="3.40.50.1000">
    <property type="entry name" value="HAD superfamily/HAD-like"/>
    <property type="match status" value="1"/>
</dbReference>
<keyword evidence="5" id="KW-1278">Translocase</keyword>
<dbReference type="Pfam" id="PF00122">
    <property type="entry name" value="E1-E2_ATPase"/>
    <property type="match status" value="1"/>
</dbReference>
<dbReference type="InterPro" id="IPR023299">
    <property type="entry name" value="ATPase_P-typ_cyto_dom_N"/>
</dbReference>
<dbReference type="SFLD" id="SFLDS00003">
    <property type="entry name" value="Haloacid_Dehalogenase"/>
    <property type="match status" value="1"/>
</dbReference>
<protein>
    <submittedName>
        <fullName evidence="10">Cation-translocating P-type ATPase</fullName>
    </submittedName>
</protein>
<feature type="transmembrane region" description="Helical" evidence="8">
    <location>
        <begin position="557"/>
        <end position="577"/>
    </location>
</feature>
<feature type="transmembrane region" description="Helical" evidence="8">
    <location>
        <begin position="230"/>
        <end position="248"/>
    </location>
</feature>
<evidence type="ECO:0000256" key="1">
    <source>
        <dbReference type="ARBA" id="ARBA00004141"/>
    </source>
</evidence>
<dbReference type="InterPro" id="IPR027256">
    <property type="entry name" value="P-typ_ATPase_IB"/>
</dbReference>
<dbReference type="Gene3D" id="3.40.1110.10">
    <property type="entry name" value="Calcium-transporting ATPase, cytoplasmic domain N"/>
    <property type="match status" value="1"/>
</dbReference>
<keyword evidence="11" id="KW-1185">Reference proteome</keyword>
<evidence type="ECO:0000256" key="8">
    <source>
        <dbReference type="RuleBase" id="RU362081"/>
    </source>
</evidence>
<dbReference type="SUPFAM" id="SSF56784">
    <property type="entry name" value="HAD-like"/>
    <property type="match status" value="1"/>
</dbReference>
<dbReference type="SFLD" id="SFLDF00027">
    <property type="entry name" value="p-type_atpase"/>
    <property type="match status" value="1"/>
</dbReference>
<dbReference type="RefSeq" id="WP_262096356.1">
    <property type="nucleotide sequence ID" value="NZ_JAOEGN010000009.1"/>
</dbReference>
<dbReference type="EMBL" id="JAOEGN010000009">
    <property type="protein sequence ID" value="MCU0105092.1"/>
    <property type="molecule type" value="Genomic_DNA"/>
</dbReference>
<dbReference type="Gene3D" id="2.70.150.10">
    <property type="entry name" value="Calcium-transporting ATPase, cytoplasmic transduction domain A"/>
    <property type="match status" value="1"/>
</dbReference>
<gene>
    <name evidence="10" type="ORF">N7603_05420</name>
</gene>
<proteinExistence type="inferred from homology"/>
<evidence type="ECO:0000256" key="4">
    <source>
        <dbReference type="ARBA" id="ARBA00022723"/>
    </source>
</evidence>
<dbReference type="InterPro" id="IPR051014">
    <property type="entry name" value="Cation_Transport_ATPase_IB"/>
</dbReference>
<evidence type="ECO:0000256" key="2">
    <source>
        <dbReference type="ARBA" id="ARBA00006024"/>
    </source>
</evidence>
<dbReference type="SUPFAM" id="SSF81653">
    <property type="entry name" value="Calcium ATPase, transduction domain A"/>
    <property type="match status" value="1"/>
</dbReference>
<name>A0ABT2PZC6_9MOLU</name>
<keyword evidence="3 8" id="KW-0812">Transmembrane</keyword>
<evidence type="ECO:0000313" key="11">
    <source>
        <dbReference type="Proteomes" id="UP001209076"/>
    </source>
</evidence>
<dbReference type="PRINTS" id="PR00119">
    <property type="entry name" value="CATATPASE"/>
</dbReference>
<keyword evidence="8" id="KW-1003">Cell membrane</keyword>
<dbReference type="SFLD" id="SFLDG00002">
    <property type="entry name" value="C1.7:_P-type_atpase_like"/>
    <property type="match status" value="1"/>
</dbReference>
<dbReference type="InterPro" id="IPR018303">
    <property type="entry name" value="ATPase_P-typ_P_site"/>
</dbReference>
<comment type="subcellular location">
    <subcellularLocation>
        <location evidence="8">Cell membrane</location>
    </subcellularLocation>
    <subcellularLocation>
        <location evidence="1">Membrane</location>
        <topology evidence="1">Multi-pass membrane protein</topology>
    </subcellularLocation>
</comment>
<dbReference type="Pfam" id="PF00702">
    <property type="entry name" value="Hydrolase"/>
    <property type="match status" value="1"/>
</dbReference>
<dbReference type="SUPFAM" id="SSF81665">
    <property type="entry name" value="Calcium ATPase, transmembrane domain M"/>
    <property type="match status" value="1"/>
</dbReference>